<keyword evidence="1" id="KW-0862">Zinc</keyword>
<comment type="subunit">
    <text evidence="1">Forms a complex with the RNAP catalytic core and with free principal sigma factors.</text>
</comment>
<comment type="similarity">
    <text evidence="1">Belongs to the RNA polymerase-binding protein RbpA family.</text>
</comment>
<feature type="binding site" evidence="1">
    <location>
        <position position="53"/>
    </location>
    <ligand>
        <name>Zn(2+)</name>
        <dbReference type="ChEBI" id="CHEBI:29105"/>
    </ligand>
</feature>
<dbReference type="Pfam" id="PF13397">
    <property type="entry name" value="RbpA"/>
    <property type="match status" value="1"/>
</dbReference>
<feature type="binding site" evidence="1">
    <location>
        <position position="77"/>
    </location>
    <ligand>
        <name>Zn(2+)</name>
        <dbReference type="ChEBI" id="CHEBI:29105"/>
    </ligand>
</feature>
<reference evidence="2 3" key="1">
    <citation type="submission" date="2021-03" db="EMBL/GenBank/DDBJ databases">
        <title>Sequencing the genomes of 1000 actinobacteria strains.</title>
        <authorList>
            <person name="Klenk H.-P."/>
        </authorList>
    </citation>
    <scope>NUCLEOTIDE SEQUENCE [LARGE SCALE GENOMIC DNA]</scope>
    <source>
        <strain evidence="2 3">DSM 45256</strain>
    </source>
</reference>
<keyword evidence="1" id="KW-0805">Transcription regulation</keyword>
<organism evidence="2 3">
    <name type="scientific">Pseudonocardia parietis</name>
    <dbReference type="NCBI Taxonomy" id="570936"/>
    <lineage>
        <taxon>Bacteria</taxon>
        <taxon>Bacillati</taxon>
        <taxon>Actinomycetota</taxon>
        <taxon>Actinomycetes</taxon>
        <taxon>Pseudonocardiales</taxon>
        <taxon>Pseudonocardiaceae</taxon>
        <taxon>Pseudonocardia</taxon>
    </lineage>
</organism>
<dbReference type="EMBL" id="JAGINU010000001">
    <property type="protein sequence ID" value="MBP2368440.1"/>
    <property type="molecule type" value="Genomic_DNA"/>
</dbReference>
<keyword evidence="1" id="KW-0479">Metal-binding</keyword>
<proteinExistence type="inferred from homology"/>
<evidence type="ECO:0000313" key="2">
    <source>
        <dbReference type="EMBL" id="MBP2368440.1"/>
    </source>
</evidence>
<dbReference type="InterPro" id="IPR025182">
    <property type="entry name" value="RNApol-bd_RbpA"/>
</dbReference>
<gene>
    <name evidence="1" type="primary">rbpA</name>
    <name evidence="2" type="ORF">JOF36_004136</name>
</gene>
<evidence type="ECO:0000313" key="3">
    <source>
        <dbReference type="Proteomes" id="UP001519295"/>
    </source>
</evidence>
<dbReference type="Proteomes" id="UP001519295">
    <property type="component" value="Unassembled WGS sequence"/>
</dbReference>
<keyword evidence="1" id="KW-0804">Transcription</keyword>
<keyword evidence="3" id="KW-1185">Reference proteome</keyword>
<evidence type="ECO:0000256" key="1">
    <source>
        <dbReference type="HAMAP-Rule" id="MF_01483"/>
    </source>
</evidence>
<feature type="binding site" evidence="1">
    <location>
        <position position="75"/>
    </location>
    <ligand>
        <name>Zn(2+)</name>
        <dbReference type="ChEBI" id="CHEBI:29105"/>
    </ligand>
</feature>
<comment type="caution">
    <text evidence="2">The sequence shown here is derived from an EMBL/GenBank/DDBJ whole genome shotgun (WGS) entry which is preliminary data.</text>
</comment>
<name>A0ABS4VWX5_9PSEU</name>
<dbReference type="HAMAP" id="MF_01483">
    <property type="entry name" value="RbpA"/>
    <property type="match status" value="1"/>
</dbReference>
<comment type="cofactor">
    <cofactor evidence="1">
        <name>Zn(2+)</name>
        <dbReference type="ChEBI" id="CHEBI:29105"/>
    </cofactor>
    <text evidence="1">Bind 1 Zn(2+) per subunit.</text>
</comment>
<protein>
    <recommendedName>
        <fullName evidence="1">RNA polymerase-binding protein RbpA</fullName>
    </recommendedName>
</protein>
<dbReference type="InterPro" id="IPR038638">
    <property type="entry name" value="RbpA_sf"/>
</dbReference>
<dbReference type="Gene3D" id="2.20.28.270">
    <property type="entry name" value="RNA polymerase-binding protein A"/>
    <property type="match status" value="1"/>
</dbReference>
<feature type="binding site" evidence="1">
    <location>
        <position position="57"/>
    </location>
    <ligand>
        <name>Zn(2+)</name>
        <dbReference type="ChEBI" id="CHEBI:29105"/>
    </ligand>
</feature>
<sequence length="136" mass="14608">MRGRRLTFAMEAIGGVRAGGSSPAGFVDPGAQRSDIADAQRQGVERQGVVYWCAAGHSYCVTFAADASVPATWECRCGLPAGQDPDHPPVVAEPAVYRTPLEYLHERRSDADLDTILDEALQAVAAARRRDPTGRQ</sequence>
<comment type="function">
    <text evidence="1">Binds to RNA polymerase (RNAP), stimulating transcription from principal, but not alternative sigma factor promoters.</text>
</comment>
<accession>A0ABS4VWX5</accession>
<dbReference type="RefSeq" id="WP_245350918.1">
    <property type="nucleotide sequence ID" value="NZ_JAGINU010000001.1"/>
</dbReference>